<reference evidence="8 9" key="1">
    <citation type="journal article" date="2017" name="Antonie Van Leeuwenhoek">
        <title>Rhizobium rhizosphaerae sp. nov., a novel species isolated from rice rhizosphere.</title>
        <authorList>
            <person name="Zhao J.J."/>
            <person name="Zhang J."/>
            <person name="Zhang R.J."/>
            <person name="Zhang C.W."/>
            <person name="Yin H.Q."/>
            <person name="Zhang X.X."/>
        </authorList>
    </citation>
    <scope>NUCLEOTIDE SEQUENCE [LARGE SCALE GENOMIC DNA]</scope>
    <source>
        <strain evidence="8 9">BSs20135</strain>
    </source>
</reference>
<keyword evidence="9" id="KW-1185">Reference proteome</keyword>
<dbReference type="PROSITE" id="PS50111">
    <property type="entry name" value="CHEMOTAXIS_TRANSDUC_2"/>
    <property type="match status" value="1"/>
</dbReference>
<comment type="caution">
    <text evidence="8">The sequence shown here is derived from an EMBL/GenBank/DDBJ whole genome shotgun (WGS) entry which is preliminary data.</text>
</comment>
<evidence type="ECO:0000256" key="4">
    <source>
        <dbReference type="PROSITE-ProRule" id="PRU00284"/>
    </source>
</evidence>
<dbReference type="Proteomes" id="UP000006327">
    <property type="component" value="Unassembled WGS sequence"/>
</dbReference>
<dbReference type="EMBL" id="BAEO01000031">
    <property type="protein sequence ID" value="GAC19453.1"/>
    <property type="molecule type" value="Genomic_DNA"/>
</dbReference>
<name>K6YRZ7_9ALTE</name>
<dbReference type="SMART" id="SM00283">
    <property type="entry name" value="MA"/>
    <property type="match status" value="1"/>
</dbReference>
<evidence type="ECO:0000256" key="5">
    <source>
        <dbReference type="SAM" id="Phobius"/>
    </source>
</evidence>
<dbReference type="InterPro" id="IPR003660">
    <property type="entry name" value="HAMP_dom"/>
</dbReference>
<evidence type="ECO:0000259" key="6">
    <source>
        <dbReference type="PROSITE" id="PS50111"/>
    </source>
</evidence>
<sequence>MRLDVKYFQKFNDEVTSLILNVEILKIELEQQDDDASKASKLKDILIDYKKKFEALVRLEQNLGLDANSGLYGNLRAAVHQVESKINELNNDRLLANLLMLRRHEKDFMLREDLKYFDRFNRDLVVFMTSLNTESIANDTKSAITSLMQNYSQSFKGFISGKQALGLTSSDGALGELRETVHQTEGLLTTLAEEIEITSIEHRAFTNLMSIIIALVITLVIVGIVILLSISISKPVRYLSELMANTSRNKDLTLRYDYAGAKEINDVGDSLNDMLDSFEKSILEVSQATYLLSSSSEELNVITQNSSDGIKRQQAETESVATAINEMTATVLEVSRAASNAATSSNIVDEESQNGANLVRDTARLIGNLAKQVIDTAIEMDQLREEAENINTVVQVIGSIAEQTNLLALNAAIEAARAGEQGRGFAVVADEVRTLASRSQASTLEITQIIERLQAKTLSAVAVMKSGEELAQNCVRQAGIAGEAIEKITSAVSTISSQNFQIASAAEQQNSVAEEINRNIENINNIAQESTISASETLQTSSALAKLAVDLKTIISQFKLSN</sequence>
<evidence type="ECO:0000256" key="3">
    <source>
        <dbReference type="ARBA" id="ARBA00029447"/>
    </source>
</evidence>
<evidence type="ECO:0000256" key="1">
    <source>
        <dbReference type="ARBA" id="ARBA00004370"/>
    </source>
</evidence>
<dbReference type="PROSITE" id="PS50885">
    <property type="entry name" value="HAMP"/>
    <property type="match status" value="1"/>
</dbReference>
<dbReference type="Pfam" id="PF00672">
    <property type="entry name" value="HAMP"/>
    <property type="match status" value="1"/>
</dbReference>
<evidence type="ECO:0000313" key="9">
    <source>
        <dbReference type="Proteomes" id="UP000006327"/>
    </source>
</evidence>
<dbReference type="Pfam" id="PF00015">
    <property type="entry name" value="MCPsignal"/>
    <property type="match status" value="1"/>
</dbReference>
<proteinExistence type="inferred from homology"/>
<feature type="transmembrane region" description="Helical" evidence="5">
    <location>
        <begin position="208"/>
        <end position="230"/>
    </location>
</feature>
<feature type="domain" description="HAMP" evidence="7">
    <location>
        <begin position="230"/>
        <end position="283"/>
    </location>
</feature>
<keyword evidence="5" id="KW-0472">Membrane</keyword>
<dbReference type="SUPFAM" id="SSF58104">
    <property type="entry name" value="Methyl-accepting chemotaxis protein (MCP) signaling domain"/>
    <property type="match status" value="1"/>
</dbReference>
<dbReference type="GO" id="GO:0006935">
    <property type="term" value="P:chemotaxis"/>
    <property type="evidence" value="ECO:0007669"/>
    <property type="project" value="UniProtKB-ARBA"/>
</dbReference>
<dbReference type="PANTHER" id="PTHR32089">
    <property type="entry name" value="METHYL-ACCEPTING CHEMOTAXIS PROTEIN MCPB"/>
    <property type="match status" value="1"/>
</dbReference>
<dbReference type="STRING" id="493475.GARC_2487"/>
<feature type="domain" description="Methyl-accepting transducer" evidence="6">
    <location>
        <begin position="288"/>
        <end position="524"/>
    </location>
</feature>
<dbReference type="AlphaFoldDB" id="K6YRZ7"/>
<accession>K6YRZ7</accession>
<dbReference type="Gene3D" id="1.10.287.950">
    <property type="entry name" value="Methyl-accepting chemotaxis protein"/>
    <property type="match status" value="1"/>
</dbReference>
<dbReference type="GO" id="GO:0016020">
    <property type="term" value="C:membrane"/>
    <property type="evidence" value="ECO:0007669"/>
    <property type="project" value="UniProtKB-SubCell"/>
</dbReference>
<dbReference type="eggNOG" id="COG0840">
    <property type="taxonomic scope" value="Bacteria"/>
</dbReference>
<dbReference type="InterPro" id="IPR004089">
    <property type="entry name" value="MCPsignal_dom"/>
</dbReference>
<organism evidence="8 9">
    <name type="scientific">Paraglaciecola arctica BSs20135</name>
    <dbReference type="NCBI Taxonomy" id="493475"/>
    <lineage>
        <taxon>Bacteria</taxon>
        <taxon>Pseudomonadati</taxon>
        <taxon>Pseudomonadota</taxon>
        <taxon>Gammaproteobacteria</taxon>
        <taxon>Alteromonadales</taxon>
        <taxon>Alteromonadaceae</taxon>
        <taxon>Paraglaciecola</taxon>
    </lineage>
</organism>
<protein>
    <submittedName>
        <fullName evidence="8">Hemolysin secretion protein</fullName>
    </submittedName>
</protein>
<evidence type="ECO:0000259" key="7">
    <source>
        <dbReference type="PROSITE" id="PS50885"/>
    </source>
</evidence>
<dbReference type="FunFam" id="1.10.287.950:FF:000001">
    <property type="entry name" value="Methyl-accepting chemotaxis sensory transducer"/>
    <property type="match status" value="1"/>
</dbReference>
<dbReference type="PANTHER" id="PTHR32089:SF112">
    <property type="entry name" value="LYSOZYME-LIKE PROTEIN-RELATED"/>
    <property type="match status" value="1"/>
</dbReference>
<dbReference type="CDD" id="cd11386">
    <property type="entry name" value="MCP_signal"/>
    <property type="match status" value="1"/>
</dbReference>
<comment type="similarity">
    <text evidence="3">Belongs to the methyl-accepting chemotaxis (MCP) protein family.</text>
</comment>
<dbReference type="GO" id="GO:0007165">
    <property type="term" value="P:signal transduction"/>
    <property type="evidence" value="ECO:0007669"/>
    <property type="project" value="UniProtKB-KW"/>
</dbReference>
<evidence type="ECO:0000256" key="2">
    <source>
        <dbReference type="ARBA" id="ARBA00023224"/>
    </source>
</evidence>
<evidence type="ECO:0000313" key="8">
    <source>
        <dbReference type="EMBL" id="GAC19453.1"/>
    </source>
</evidence>
<keyword evidence="2 4" id="KW-0807">Transducer</keyword>
<keyword evidence="5" id="KW-1133">Transmembrane helix</keyword>
<keyword evidence="5" id="KW-0812">Transmembrane</keyword>
<gene>
    <name evidence="8" type="primary">hlyB</name>
    <name evidence="8" type="ORF">GARC_2487</name>
</gene>
<comment type="subcellular location">
    <subcellularLocation>
        <location evidence="1">Membrane</location>
    </subcellularLocation>
</comment>